<evidence type="ECO:0000313" key="14">
    <source>
        <dbReference type="Proteomes" id="UP000241614"/>
    </source>
</evidence>
<dbReference type="InterPro" id="IPR025949">
    <property type="entry name" value="PapC-like_C"/>
</dbReference>
<dbReference type="AlphaFoldDB" id="A0A2T4Y0K8"/>
<dbReference type="PANTHER" id="PTHR30451:SF20">
    <property type="entry name" value="FIMBRIAE USHER"/>
    <property type="match status" value="1"/>
</dbReference>
<dbReference type="InterPro" id="IPR018030">
    <property type="entry name" value="Fimbrial_membr_usher_CS"/>
</dbReference>
<evidence type="ECO:0000256" key="2">
    <source>
        <dbReference type="ARBA" id="ARBA00008064"/>
    </source>
</evidence>
<gene>
    <name evidence="13" type="ORF">DA103_11630</name>
</gene>
<dbReference type="InterPro" id="IPR025885">
    <property type="entry name" value="PapC_N"/>
</dbReference>
<reference evidence="13 14" key="1">
    <citation type="submission" date="2018-04" db="EMBL/GenBank/DDBJ databases">
        <title>Genome sequencing reveals highly heavy metal resistance and biotechnology application of the novel Enterobacter cloacae amazonensis isolated from wastewater river in Manaus - Amazonas.</title>
        <authorList>
            <person name="Astolfi M.C.T."/>
            <person name="Carvalho E.B.D.S."/>
            <person name="Lacerda L.B."/>
            <person name="Pinto M.V."/>
            <person name="Nogueira V.B."/>
            <person name="Barros A.M."/>
            <person name="Astolfi-Filho S."/>
        </authorList>
    </citation>
    <scope>NUCLEOTIDE SEQUENCE [LARGE SCALE GENOMIC DNA]</scope>
    <source>
        <strain evidence="14">amazonensis</strain>
    </source>
</reference>
<evidence type="ECO:0000256" key="7">
    <source>
        <dbReference type="ARBA" id="ARBA00023136"/>
    </source>
</evidence>
<evidence type="ECO:0000256" key="9">
    <source>
        <dbReference type="RuleBase" id="RU003884"/>
    </source>
</evidence>
<evidence type="ECO:0000313" key="13">
    <source>
        <dbReference type="EMBL" id="PTM35701.1"/>
    </source>
</evidence>
<dbReference type="PANTHER" id="PTHR30451">
    <property type="entry name" value="OUTER MEMBRANE USHER PROTEIN"/>
    <property type="match status" value="1"/>
</dbReference>
<dbReference type="Gene3D" id="2.60.40.2070">
    <property type="match status" value="1"/>
</dbReference>
<comment type="caution">
    <text evidence="13">The sequence shown here is derived from an EMBL/GenBank/DDBJ whole genome shotgun (WGS) entry which is preliminary data.</text>
</comment>
<dbReference type="InterPro" id="IPR037224">
    <property type="entry name" value="PapC_N_sf"/>
</dbReference>
<dbReference type="Pfam" id="PF00577">
    <property type="entry name" value="Usher"/>
    <property type="match status" value="1"/>
</dbReference>
<name>A0A2T4Y0K8_ENTCL</name>
<organism evidence="13 14">
    <name type="scientific">Enterobacter cloacae</name>
    <dbReference type="NCBI Taxonomy" id="550"/>
    <lineage>
        <taxon>Bacteria</taxon>
        <taxon>Pseudomonadati</taxon>
        <taxon>Pseudomonadota</taxon>
        <taxon>Gammaproteobacteria</taxon>
        <taxon>Enterobacterales</taxon>
        <taxon>Enterobacteriaceae</taxon>
        <taxon>Enterobacter</taxon>
        <taxon>Enterobacter cloacae complex</taxon>
    </lineage>
</organism>
<dbReference type="Pfam" id="PF13954">
    <property type="entry name" value="PapC_N"/>
    <property type="match status" value="1"/>
</dbReference>
<dbReference type="FunFam" id="2.60.40.3110:FF:000001">
    <property type="entry name" value="Putative fimbrial outer membrane usher"/>
    <property type="match status" value="1"/>
</dbReference>
<dbReference type="InterPro" id="IPR000015">
    <property type="entry name" value="Fimb_usher"/>
</dbReference>
<dbReference type="PROSITE" id="PS01151">
    <property type="entry name" value="FIMBRIAL_USHER"/>
    <property type="match status" value="1"/>
</dbReference>
<evidence type="ECO:0000256" key="8">
    <source>
        <dbReference type="ARBA" id="ARBA00023237"/>
    </source>
</evidence>
<feature type="domain" description="PapC N-terminal" evidence="12">
    <location>
        <begin position="39"/>
        <end position="187"/>
    </location>
</feature>
<proteinExistence type="inferred from homology"/>
<comment type="similarity">
    <text evidence="2 9">Belongs to the fimbrial export usher family.</text>
</comment>
<feature type="signal peptide" evidence="10">
    <location>
        <begin position="1"/>
        <end position="27"/>
    </location>
</feature>
<dbReference type="InterPro" id="IPR043142">
    <property type="entry name" value="PapC-like_C_sf"/>
</dbReference>
<accession>A0A2T4Y0K8</accession>
<dbReference type="Proteomes" id="UP000241614">
    <property type="component" value="Unassembled WGS sequence"/>
</dbReference>
<dbReference type="GO" id="GO:0009297">
    <property type="term" value="P:pilus assembly"/>
    <property type="evidence" value="ECO:0007669"/>
    <property type="project" value="InterPro"/>
</dbReference>
<dbReference type="Gene3D" id="2.60.40.3110">
    <property type="match status" value="1"/>
</dbReference>
<evidence type="ECO:0000259" key="12">
    <source>
        <dbReference type="Pfam" id="PF13954"/>
    </source>
</evidence>
<evidence type="ECO:0000256" key="6">
    <source>
        <dbReference type="ARBA" id="ARBA00022729"/>
    </source>
</evidence>
<keyword evidence="7 9" id="KW-0472">Membrane</keyword>
<evidence type="ECO:0000256" key="10">
    <source>
        <dbReference type="SAM" id="SignalP"/>
    </source>
</evidence>
<dbReference type="GO" id="GO:0009279">
    <property type="term" value="C:cell outer membrane"/>
    <property type="evidence" value="ECO:0007669"/>
    <property type="project" value="UniProtKB-SubCell"/>
</dbReference>
<dbReference type="OrthoDB" id="6554712at2"/>
<dbReference type="Gene3D" id="3.10.20.410">
    <property type="match status" value="1"/>
</dbReference>
<keyword evidence="5 9" id="KW-0812">Transmembrane</keyword>
<dbReference type="GO" id="GO:0015473">
    <property type="term" value="F:fimbrial usher porin activity"/>
    <property type="evidence" value="ECO:0007669"/>
    <property type="project" value="InterPro"/>
</dbReference>
<comment type="subcellular location">
    <subcellularLocation>
        <location evidence="1 9">Cell outer membrane</location>
        <topology evidence="1 9">Multi-pass membrane protein</topology>
    </subcellularLocation>
</comment>
<evidence type="ECO:0000259" key="11">
    <source>
        <dbReference type="Pfam" id="PF13953"/>
    </source>
</evidence>
<dbReference type="InterPro" id="IPR042186">
    <property type="entry name" value="FimD_plug_dom"/>
</dbReference>
<dbReference type="EMBL" id="PZPP01000013">
    <property type="protein sequence ID" value="PTM35701.1"/>
    <property type="molecule type" value="Genomic_DNA"/>
</dbReference>
<feature type="chain" id="PRO_5015488595" evidence="10">
    <location>
        <begin position="28"/>
        <end position="858"/>
    </location>
</feature>
<keyword evidence="6 10" id="KW-0732">Signal</keyword>
<evidence type="ECO:0000256" key="5">
    <source>
        <dbReference type="ARBA" id="ARBA00022692"/>
    </source>
</evidence>
<dbReference type="SUPFAM" id="SSF141729">
    <property type="entry name" value="FimD N-terminal domain-like"/>
    <property type="match status" value="1"/>
</dbReference>
<evidence type="ECO:0000256" key="1">
    <source>
        <dbReference type="ARBA" id="ARBA00004571"/>
    </source>
</evidence>
<dbReference type="Pfam" id="PF13953">
    <property type="entry name" value="PapC_C"/>
    <property type="match status" value="1"/>
</dbReference>
<dbReference type="Gene3D" id="2.60.40.2610">
    <property type="entry name" value="Outer membrane usher protein FimD, plug domain"/>
    <property type="match status" value="1"/>
</dbReference>
<sequence length="858" mass="93616">MNRSLPFRLTRLAAIFMASSGSFYSYAQPDNHSGASTVEFDPIFLSPGSVHKVDISRFEHGATALPGIYKADVFVNNMNIGTESIQFKEQEDKSVQLCLSPSTLMHLNLDTEQLPSEVLAQMKAGDENSSCLPVNQLLPWMSSTYDSGAQRLDLSIPQARLQNQGRGYVNPELWDYGVPAALLSYNGSYYSMRSHGNTTDSAWLGLNAGINVGPWQFRHNGNLTWQEQTGKSYQRTNTYVQRDLTALRGRVVVGENNTSGALFDTLPFRGVELVDDERMLPQSERGYAPVIRGIARTNARITVRQNGQVIYENTVAPGAFNINDLYPTGAGGDLDVTVTEADGAVQNFKVPFASVNQLLRPGTHHYDFIAGQLNDTSLSSHPELYQLSWQQGLSNTFTGYGGIQFNSHYYAAQLGTAINTLAGAVAIDATHARTKLDSNQPDYSKDRSGQSYRVTYSKFVPETNSNFAIAAYRYSTSGYLDYYSAMQIQDALNNGRTPGNLYRARNRFTATINQGLPAGYGQFYLTGYVQDYWGKDTQSDLQYQFGYNNVFHSVTYGINAGRTRNGSGNMETTYQLNFSVPLGSIGSSNTPQLTTSFTRDSNGNTGQQLGVAGSAGEDHQYSYGMTASHYSNGAGTSGSANAQYRSPVANMTVSTGVGKNYQSSSAGLSGTIIGYQNGIMMTPYISDTFAIIEADGAAGARVGGYSGVRVDHFGHAAVPYLNPYEMNEVSLDPQGLSDTIELDNTSQKVVPHAGSVVLVKYGTRKGYPILVHVTRDGSQPLPFGADVLDSKGDNVGSVGQGGVIYARVAKEHDTLQVRWGNRENQRCLIPYRIMPGTQVTGKTTISRFESTCQDYNQR</sequence>
<keyword evidence="4" id="KW-1134">Transmembrane beta strand</keyword>
<evidence type="ECO:0000256" key="4">
    <source>
        <dbReference type="ARBA" id="ARBA00022452"/>
    </source>
</evidence>
<protein>
    <submittedName>
        <fullName evidence="13">Fimbrial biogenesis outer membrane usher protein</fullName>
    </submittedName>
</protein>
<keyword evidence="3 9" id="KW-0813">Transport</keyword>
<feature type="domain" description="PapC-like C-terminal" evidence="11">
    <location>
        <begin position="770"/>
        <end position="833"/>
    </location>
</feature>
<keyword evidence="9" id="KW-1029">Fimbrium biogenesis</keyword>
<keyword evidence="8 9" id="KW-0998">Cell outer membrane</keyword>
<evidence type="ECO:0000256" key="3">
    <source>
        <dbReference type="ARBA" id="ARBA00022448"/>
    </source>
</evidence>